<evidence type="ECO:0000313" key="1">
    <source>
        <dbReference type="EMBL" id="KAI3759153.1"/>
    </source>
</evidence>
<accession>A0ACB9EKQ4</accession>
<comment type="caution">
    <text evidence="1">The sequence shown here is derived from an EMBL/GenBank/DDBJ whole genome shotgun (WGS) entry which is preliminary data.</text>
</comment>
<reference evidence="1 2" key="2">
    <citation type="journal article" date="2022" name="Mol. Ecol. Resour.">
        <title>The genomes of chicory, endive, great burdock and yacon provide insights into Asteraceae paleo-polyploidization history and plant inulin production.</title>
        <authorList>
            <person name="Fan W."/>
            <person name="Wang S."/>
            <person name="Wang H."/>
            <person name="Wang A."/>
            <person name="Jiang F."/>
            <person name="Liu H."/>
            <person name="Zhao H."/>
            <person name="Xu D."/>
            <person name="Zhang Y."/>
        </authorList>
    </citation>
    <scope>NUCLEOTIDE SEQUENCE [LARGE SCALE GENOMIC DNA]</scope>
    <source>
        <strain evidence="2">cv. Niubang</strain>
    </source>
</reference>
<proteinExistence type="predicted"/>
<reference evidence="2" key="1">
    <citation type="journal article" date="2022" name="Mol. Ecol. Resour.">
        <title>The genomes of chicory, endive, great burdock and yacon provide insights into Asteraceae palaeo-polyploidization history and plant inulin production.</title>
        <authorList>
            <person name="Fan W."/>
            <person name="Wang S."/>
            <person name="Wang H."/>
            <person name="Wang A."/>
            <person name="Jiang F."/>
            <person name="Liu H."/>
            <person name="Zhao H."/>
            <person name="Xu D."/>
            <person name="Zhang Y."/>
        </authorList>
    </citation>
    <scope>NUCLEOTIDE SEQUENCE [LARGE SCALE GENOMIC DNA]</scope>
    <source>
        <strain evidence="2">cv. Niubang</strain>
    </source>
</reference>
<evidence type="ECO:0000313" key="2">
    <source>
        <dbReference type="Proteomes" id="UP001055879"/>
    </source>
</evidence>
<organism evidence="1 2">
    <name type="scientific">Arctium lappa</name>
    <name type="common">Greater burdock</name>
    <name type="synonym">Lappa major</name>
    <dbReference type="NCBI Taxonomy" id="4217"/>
    <lineage>
        <taxon>Eukaryota</taxon>
        <taxon>Viridiplantae</taxon>
        <taxon>Streptophyta</taxon>
        <taxon>Embryophyta</taxon>
        <taxon>Tracheophyta</taxon>
        <taxon>Spermatophyta</taxon>
        <taxon>Magnoliopsida</taxon>
        <taxon>eudicotyledons</taxon>
        <taxon>Gunneridae</taxon>
        <taxon>Pentapetalae</taxon>
        <taxon>asterids</taxon>
        <taxon>campanulids</taxon>
        <taxon>Asterales</taxon>
        <taxon>Asteraceae</taxon>
        <taxon>Carduoideae</taxon>
        <taxon>Cardueae</taxon>
        <taxon>Arctiinae</taxon>
        <taxon>Arctium</taxon>
    </lineage>
</organism>
<gene>
    <name evidence="1" type="ORF">L6452_06734</name>
</gene>
<keyword evidence="2" id="KW-1185">Reference proteome</keyword>
<name>A0ACB9EKQ4_ARCLA</name>
<dbReference type="Proteomes" id="UP001055879">
    <property type="component" value="Linkage Group LG02"/>
</dbReference>
<protein>
    <submittedName>
        <fullName evidence="1">Uncharacterized protein</fullName>
    </submittedName>
</protein>
<sequence length="259" mass="29235">MDSYGFVDSIQVKKANALTRYKRFNNIAKMFRLIELFVVVALISWSSTRLPTVFKVSGEYLYACLSYVLNPHVVFLVGNVIVVLCYVLSGHTDVGHESASPDISEDNIINHKSNEISSNADLVSLSPPVEESPDTKQTATVEIRYTVVRCDQNSIVKTESEVAAETAIKQAAKQIERFQRTQSAKLKREISMKPGRELRRSVTEKRRSSDVSADDKGSRSPSPVERLSNEEFRLAVEAFILKQQSFLKQQTMVENSYYQ</sequence>
<dbReference type="EMBL" id="CM042048">
    <property type="protein sequence ID" value="KAI3759153.1"/>
    <property type="molecule type" value="Genomic_DNA"/>
</dbReference>